<dbReference type="RefSeq" id="WP_194122516.1">
    <property type="nucleotide sequence ID" value="NZ_JACYGY010000001.1"/>
</dbReference>
<feature type="region of interest" description="Disordered" evidence="1">
    <location>
        <begin position="78"/>
        <end position="97"/>
    </location>
</feature>
<dbReference type="EMBL" id="JACYGY010000001">
    <property type="protein sequence ID" value="MBE9464452.1"/>
    <property type="molecule type" value="Genomic_DNA"/>
</dbReference>
<organism evidence="2 3">
    <name type="scientific">Dyadobacter subterraneus</name>
    <dbReference type="NCBI Taxonomy" id="2773304"/>
    <lineage>
        <taxon>Bacteria</taxon>
        <taxon>Pseudomonadati</taxon>
        <taxon>Bacteroidota</taxon>
        <taxon>Cytophagia</taxon>
        <taxon>Cytophagales</taxon>
        <taxon>Spirosomataceae</taxon>
        <taxon>Dyadobacter</taxon>
    </lineage>
</organism>
<proteinExistence type="predicted"/>
<name>A0ABR9WG05_9BACT</name>
<evidence type="ECO:0000313" key="2">
    <source>
        <dbReference type="EMBL" id="MBE9464452.1"/>
    </source>
</evidence>
<evidence type="ECO:0000256" key="1">
    <source>
        <dbReference type="SAM" id="MobiDB-lite"/>
    </source>
</evidence>
<reference evidence="3" key="1">
    <citation type="submission" date="2023-07" db="EMBL/GenBank/DDBJ databases">
        <title>Dyadobacter sp. nov 'subterranea' isolated from contaminted grondwater.</title>
        <authorList>
            <person name="Szabo I."/>
            <person name="Al-Omari J."/>
            <person name="Szerdahelyi S.G."/>
            <person name="Rado J."/>
        </authorList>
    </citation>
    <scope>NUCLEOTIDE SEQUENCE [LARGE SCALE GENOMIC DNA]</scope>
    <source>
        <strain evidence="3">UP-52</strain>
    </source>
</reference>
<comment type="caution">
    <text evidence="2">The sequence shown here is derived from an EMBL/GenBank/DDBJ whole genome shotgun (WGS) entry which is preliminary data.</text>
</comment>
<accession>A0ABR9WG05</accession>
<protein>
    <submittedName>
        <fullName evidence="2">Uncharacterized protein</fullName>
    </submittedName>
</protein>
<evidence type="ECO:0000313" key="3">
    <source>
        <dbReference type="Proteomes" id="UP000634134"/>
    </source>
</evidence>
<gene>
    <name evidence="2" type="ORF">IEE83_21410</name>
</gene>
<keyword evidence="3" id="KW-1185">Reference proteome</keyword>
<sequence>MPELQLTGLQKRAEKYINKQITYAKMPGEFVRGNFIGFDKDSIDRAVIQLSNAADRMTVPLMYVVNYFEEKDDAKKIDVGNEGYVPRPPYKPHKQPK</sequence>
<dbReference type="Proteomes" id="UP000634134">
    <property type="component" value="Unassembled WGS sequence"/>
</dbReference>